<gene>
    <name evidence="2" type="ORF">GCM10007416_00220</name>
</gene>
<comment type="caution">
    <text evidence="2">The sequence shown here is derived from an EMBL/GenBank/DDBJ whole genome shotgun (WGS) entry which is preliminary data.</text>
</comment>
<proteinExistence type="predicted"/>
<evidence type="ECO:0000256" key="1">
    <source>
        <dbReference type="SAM" id="MobiDB-lite"/>
    </source>
</evidence>
<reference evidence="3" key="1">
    <citation type="journal article" date="2019" name="Int. J. Syst. Evol. Microbiol.">
        <title>The Global Catalogue of Microorganisms (GCM) 10K type strain sequencing project: providing services to taxonomists for standard genome sequencing and annotation.</title>
        <authorList>
            <consortium name="The Broad Institute Genomics Platform"/>
            <consortium name="The Broad Institute Genome Sequencing Center for Infectious Disease"/>
            <person name="Wu L."/>
            <person name="Ma J."/>
        </authorList>
    </citation>
    <scope>NUCLEOTIDE SEQUENCE [LARGE SCALE GENOMIC DNA]</scope>
    <source>
        <strain evidence="3">CGMCC 1.12404</strain>
    </source>
</reference>
<evidence type="ECO:0000313" key="3">
    <source>
        <dbReference type="Proteomes" id="UP000617979"/>
    </source>
</evidence>
<sequence length="72" mass="8178">MFRFFNLDKEESKGKEHAGDVRKDASAEEKKLRQTMDEVASELGISGKGNDQPAQNAEKLGERIKKELKKRT</sequence>
<evidence type="ECO:0000313" key="2">
    <source>
        <dbReference type="EMBL" id="GGA31672.1"/>
    </source>
</evidence>
<feature type="region of interest" description="Disordered" evidence="1">
    <location>
        <begin position="1"/>
        <end position="72"/>
    </location>
</feature>
<dbReference type="EMBL" id="BMEX01000001">
    <property type="protein sequence ID" value="GGA31672.1"/>
    <property type="molecule type" value="Genomic_DNA"/>
</dbReference>
<accession>A0ABQ1FVM1</accession>
<dbReference type="Proteomes" id="UP000617979">
    <property type="component" value="Unassembled WGS sequence"/>
</dbReference>
<feature type="compositionally biased region" description="Basic and acidic residues" evidence="1">
    <location>
        <begin position="1"/>
        <end position="36"/>
    </location>
</feature>
<dbReference type="RefSeq" id="WP_188428569.1">
    <property type="nucleotide sequence ID" value="NZ_BMEX01000001.1"/>
</dbReference>
<name>A0ABQ1FVM1_9BACL</name>
<protein>
    <submittedName>
        <fullName evidence="2">Uncharacterized protein</fullName>
    </submittedName>
</protein>
<organism evidence="2 3">
    <name type="scientific">Kroppenstedtia guangzhouensis</name>
    <dbReference type="NCBI Taxonomy" id="1274356"/>
    <lineage>
        <taxon>Bacteria</taxon>
        <taxon>Bacillati</taxon>
        <taxon>Bacillota</taxon>
        <taxon>Bacilli</taxon>
        <taxon>Bacillales</taxon>
        <taxon>Thermoactinomycetaceae</taxon>
        <taxon>Kroppenstedtia</taxon>
    </lineage>
</organism>
<keyword evidence="3" id="KW-1185">Reference proteome</keyword>